<organism evidence="5 6">
    <name type="scientific">Mesoterricola silvestris</name>
    <dbReference type="NCBI Taxonomy" id="2927979"/>
    <lineage>
        <taxon>Bacteria</taxon>
        <taxon>Pseudomonadati</taxon>
        <taxon>Acidobacteriota</taxon>
        <taxon>Holophagae</taxon>
        <taxon>Holophagales</taxon>
        <taxon>Holophagaceae</taxon>
        <taxon>Mesoterricola</taxon>
    </lineage>
</organism>
<dbReference type="InterPro" id="IPR002830">
    <property type="entry name" value="UbiD"/>
</dbReference>
<dbReference type="Pfam" id="PF01977">
    <property type="entry name" value="UbiD"/>
    <property type="match status" value="1"/>
</dbReference>
<dbReference type="PANTHER" id="PTHR30108">
    <property type="entry name" value="3-OCTAPRENYL-4-HYDROXYBENZOATE CARBOXY-LYASE-RELATED"/>
    <property type="match status" value="1"/>
</dbReference>
<feature type="domain" description="3-octaprenyl-4-hydroxybenzoate carboxy-lyase-like Rift-related" evidence="2">
    <location>
        <begin position="126"/>
        <end position="323"/>
    </location>
</feature>
<dbReference type="Gene3D" id="3.40.1670.10">
    <property type="entry name" value="UbiD C-terminal domain-like"/>
    <property type="match status" value="1"/>
</dbReference>
<keyword evidence="6" id="KW-1185">Reference proteome</keyword>
<name>A0AA48GH49_9BACT</name>
<dbReference type="Pfam" id="PF20695">
    <property type="entry name" value="UbiD_N"/>
    <property type="match status" value="1"/>
</dbReference>
<dbReference type="KEGG" id="msil:METEAL_00130"/>
<evidence type="ECO:0000259" key="4">
    <source>
        <dbReference type="Pfam" id="PF20696"/>
    </source>
</evidence>
<dbReference type="Pfam" id="PF20696">
    <property type="entry name" value="UbiD_C"/>
    <property type="match status" value="1"/>
</dbReference>
<evidence type="ECO:0000259" key="3">
    <source>
        <dbReference type="Pfam" id="PF20695"/>
    </source>
</evidence>
<dbReference type="GO" id="GO:0006744">
    <property type="term" value="P:ubiquinone biosynthetic process"/>
    <property type="evidence" value="ECO:0007669"/>
    <property type="project" value="TreeGrafter"/>
</dbReference>
<evidence type="ECO:0000313" key="6">
    <source>
        <dbReference type="Proteomes" id="UP001238179"/>
    </source>
</evidence>
<evidence type="ECO:0000256" key="1">
    <source>
        <dbReference type="ARBA" id="ARBA00010021"/>
    </source>
</evidence>
<dbReference type="InterPro" id="IPR049383">
    <property type="entry name" value="UbiD-like_N"/>
</dbReference>
<dbReference type="EMBL" id="AP027080">
    <property type="protein sequence ID" value="BDU70839.1"/>
    <property type="molecule type" value="Genomic_DNA"/>
</dbReference>
<dbReference type="InterPro" id="IPR022390">
    <property type="entry name" value="HBDC"/>
</dbReference>
<proteinExistence type="inferred from homology"/>
<feature type="domain" description="3-octaprenyl-4-hydroxybenzoate carboxy-lyase-like N-terminal" evidence="3">
    <location>
        <begin position="9"/>
        <end position="80"/>
    </location>
</feature>
<dbReference type="Proteomes" id="UP001238179">
    <property type="component" value="Chromosome"/>
</dbReference>
<evidence type="ECO:0000313" key="5">
    <source>
        <dbReference type="EMBL" id="BDU70839.1"/>
    </source>
</evidence>
<dbReference type="PANTHER" id="PTHR30108:SF17">
    <property type="entry name" value="FERULIC ACID DECARBOXYLASE 1"/>
    <property type="match status" value="1"/>
</dbReference>
<dbReference type="NCBIfam" id="TIGR03701">
    <property type="entry name" value="mena_SCO4490"/>
    <property type="match status" value="1"/>
</dbReference>
<comment type="similarity">
    <text evidence="1">Belongs to the UbiD family.</text>
</comment>
<dbReference type="GO" id="GO:0005829">
    <property type="term" value="C:cytosol"/>
    <property type="evidence" value="ECO:0007669"/>
    <property type="project" value="TreeGrafter"/>
</dbReference>
<accession>A0AA48GH49</accession>
<dbReference type="AlphaFoldDB" id="A0AA48GH49"/>
<dbReference type="SUPFAM" id="SSF143968">
    <property type="entry name" value="UbiD C-terminal domain-like"/>
    <property type="match status" value="1"/>
</dbReference>
<dbReference type="InterPro" id="IPR048304">
    <property type="entry name" value="UbiD_Rift_dom"/>
</dbReference>
<protein>
    <submittedName>
        <fullName evidence="5">Menaquinone biosynthesis decarboxylase</fullName>
    </submittedName>
</protein>
<gene>
    <name evidence="5" type="ORF">METEAL_00130</name>
</gene>
<dbReference type="FunFam" id="3.40.1670.10:FF:000003">
    <property type="entry name" value="Phenolic acid decarboxylase"/>
    <property type="match status" value="1"/>
</dbReference>
<dbReference type="NCBIfam" id="TIGR00148">
    <property type="entry name" value="UbiD family decarboxylase"/>
    <property type="match status" value="1"/>
</dbReference>
<reference evidence="6" key="1">
    <citation type="journal article" date="2023" name="Int. J. Syst. Evol. Microbiol.">
        <title>Mesoterricola silvestris gen. nov., sp. nov., Mesoterricola sediminis sp. nov., Geothrix oryzae sp. nov., Geothrix edaphica sp. nov., Geothrix rubra sp. nov., and Geothrix limicola sp. nov., six novel members of Acidobacteriota isolated from soils.</title>
        <authorList>
            <person name="Itoh H."/>
            <person name="Sugisawa Y."/>
            <person name="Mise K."/>
            <person name="Xu Z."/>
            <person name="Kuniyasu M."/>
            <person name="Ushijima N."/>
            <person name="Kawano K."/>
            <person name="Kobayashi E."/>
            <person name="Shiratori Y."/>
            <person name="Masuda Y."/>
            <person name="Senoo K."/>
        </authorList>
    </citation>
    <scope>NUCLEOTIDE SEQUENCE [LARGE SCALE GENOMIC DNA]</scope>
    <source>
        <strain evidence="6">W79</strain>
    </source>
</reference>
<dbReference type="SUPFAM" id="SSF50475">
    <property type="entry name" value="FMN-binding split barrel"/>
    <property type="match status" value="1"/>
</dbReference>
<evidence type="ECO:0000259" key="2">
    <source>
        <dbReference type="Pfam" id="PF01977"/>
    </source>
</evidence>
<feature type="domain" description="3-octaprenyl-4-hydroxybenzoate carboxy-lyase-like C-terminal" evidence="4">
    <location>
        <begin position="329"/>
        <end position="451"/>
    </location>
</feature>
<dbReference type="InterPro" id="IPR049381">
    <property type="entry name" value="UbiD-like_C"/>
</dbReference>
<dbReference type="RefSeq" id="WP_316413736.1">
    <property type="nucleotide sequence ID" value="NZ_AP027080.1"/>
</dbReference>
<dbReference type="GO" id="GO:0008694">
    <property type="term" value="F:4-hydroxy-3-polyprenylbenzoate decarboxylase activity"/>
    <property type="evidence" value="ECO:0007669"/>
    <property type="project" value="TreeGrafter"/>
</dbReference>
<sequence length="488" mass="53978">MSQDFQSFLTRLDARGELARIRAEVDPHLEAGAIADRVSKAPGGGKGLLFENVKGATMPVAMNVFGSRRRMEMALGVDGDPRGLDAVAGRIEKLIQEAMPKPGASFLDKLSKLPVLAEVGAWMPKTVRKAPCQEVVWRGEEARLSRLPVLTTWPEDGGPFITLGLSHTRHKSGLRNMGMYRLQVYDDHTLGFHTQLHHDGARARHGYAPGERMPVAVSLGGDPALSYAATAPLPPFLSEIMFTGFLRGEGVEMVRCVTNDMEVPADSEIVIEGWVDPAELRREGPFGDHTGYYSLADDYPVLHVEAITHRKNPVYPATIVGRPPQEDAWLGFATERIFLPLLKMVLPEVVDMHLPPAGGFHNLAIVSIRKDYPGHAQKVMNAIWGTGQMMFTKGIVVVDADIDPHDANEVLFRVTSNVDPRRDLLFTDGPLDVLDHSSDRFAFGSKVGIDATRKSAKLDNFQREWPRDLVFPDAILERVARRWAEYGI</sequence>